<evidence type="ECO:0000313" key="6">
    <source>
        <dbReference type="EMBL" id="PMB98540.1"/>
    </source>
</evidence>
<keyword evidence="3" id="KW-0328">Glycosyltransferase</keyword>
<proteinExistence type="inferred from homology"/>
<dbReference type="Gene3D" id="3.90.550.10">
    <property type="entry name" value="Spore Coat Polysaccharide Biosynthesis Protein SpsA, Chain A"/>
    <property type="match status" value="1"/>
</dbReference>
<evidence type="ECO:0000259" key="5">
    <source>
        <dbReference type="Pfam" id="PF00535"/>
    </source>
</evidence>
<dbReference type="InterPro" id="IPR029044">
    <property type="entry name" value="Nucleotide-diphossugar_trans"/>
</dbReference>
<dbReference type="RefSeq" id="WP_102161107.1">
    <property type="nucleotide sequence ID" value="NZ_PNFZ01000002.1"/>
</dbReference>
<evidence type="ECO:0000256" key="1">
    <source>
        <dbReference type="ARBA" id="ARBA00004776"/>
    </source>
</evidence>
<dbReference type="InterPro" id="IPR001173">
    <property type="entry name" value="Glyco_trans_2-like"/>
</dbReference>
<protein>
    <recommendedName>
        <fullName evidence="5">Glycosyltransferase 2-like domain-containing protein</fullName>
    </recommendedName>
</protein>
<accession>A0A2N6PIM5</accession>
<dbReference type="SUPFAM" id="SSF53448">
    <property type="entry name" value="Nucleotide-diphospho-sugar transferases"/>
    <property type="match status" value="1"/>
</dbReference>
<dbReference type="PANTHER" id="PTHR43179:SF12">
    <property type="entry name" value="GALACTOFURANOSYLTRANSFERASE GLFT2"/>
    <property type="match status" value="1"/>
</dbReference>
<comment type="caution">
    <text evidence="6">The sequence shown here is derived from an EMBL/GenBank/DDBJ whole genome shotgun (WGS) entry which is preliminary data.</text>
</comment>
<keyword evidence="7" id="KW-1185">Reference proteome</keyword>
<name>A0A2N6PIM5_9MICO</name>
<dbReference type="AlphaFoldDB" id="A0A2N6PIM5"/>
<sequence>MTAPSVSVIIPYYENPTGLSAVLAGISAQEYTGDIEIIVADDGSATAPEVPAGVRLVRQDDRGFRAAAARNLGAAHASGTILVFLDGDTIPQPGCIAALAEALVAEPWTLAVGSRRMLDTDTTPPTDLGEPAWLTRAWTDTSDLQRIDDTGFRFIISAVLALTRELFETIGGFDAGFIGYGGEDWELAWQARLAGADYRHLPHALAHHLGGDWAHRWGADTAGKRAEKNAESMALAASITHPIMRPDGVVFAVPDILVHLPSSGDTGCDVAAITALLAAGDVHVVVTAGQDAAATGPEMPCVFAADPRVHDVVPEWSRARPRFDVCAHRAFCPGPGELQAVCEAAAMAERCATVTDSTGQLYAEIRPARAVALAARGPRHRRGERPQSGSEPGLRLVRQWALSPALLALEDTWRQAAEEELKGCQAGISLGEPGSADGFVVGADEVSGEADGLLSR</sequence>
<dbReference type="Proteomes" id="UP000235703">
    <property type="component" value="Unassembled WGS sequence"/>
</dbReference>
<evidence type="ECO:0000313" key="7">
    <source>
        <dbReference type="Proteomes" id="UP000235703"/>
    </source>
</evidence>
<dbReference type="OrthoDB" id="4120491at2"/>
<comment type="similarity">
    <text evidence="2">Belongs to the glycosyltransferase 2 family.</text>
</comment>
<evidence type="ECO:0000256" key="3">
    <source>
        <dbReference type="ARBA" id="ARBA00022676"/>
    </source>
</evidence>
<evidence type="ECO:0000256" key="2">
    <source>
        <dbReference type="ARBA" id="ARBA00006739"/>
    </source>
</evidence>
<comment type="pathway">
    <text evidence="1">Cell wall biogenesis; cell wall polysaccharide biosynthesis.</text>
</comment>
<gene>
    <name evidence="6" type="ORF">CJ198_04165</name>
</gene>
<keyword evidence="4" id="KW-0808">Transferase</keyword>
<organism evidence="6 7">
    <name type="scientific">Brevibacterium luteolum</name>
    <dbReference type="NCBI Taxonomy" id="199591"/>
    <lineage>
        <taxon>Bacteria</taxon>
        <taxon>Bacillati</taxon>
        <taxon>Actinomycetota</taxon>
        <taxon>Actinomycetes</taxon>
        <taxon>Micrococcales</taxon>
        <taxon>Brevibacteriaceae</taxon>
        <taxon>Brevibacterium</taxon>
    </lineage>
</organism>
<reference evidence="6 7" key="1">
    <citation type="submission" date="2017-09" db="EMBL/GenBank/DDBJ databases">
        <title>Bacterial strain isolated from the female urinary microbiota.</title>
        <authorList>
            <person name="Thomas-White K."/>
            <person name="Kumar N."/>
            <person name="Forster S."/>
            <person name="Putonti C."/>
            <person name="Lawley T."/>
            <person name="Wolfe A.J."/>
        </authorList>
    </citation>
    <scope>NUCLEOTIDE SEQUENCE [LARGE SCALE GENOMIC DNA]</scope>
    <source>
        <strain evidence="6 7">UMB0680</strain>
    </source>
</reference>
<dbReference type="PANTHER" id="PTHR43179">
    <property type="entry name" value="RHAMNOSYLTRANSFERASE WBBL"/>
    <property type="match status" value="1"/>
</dbReference>
<dbReference type="GO" id="GO:0016757">
    <property type="term" value="F:glycosyltransferase activity"/>
    <property type="evidence" value="ECO:0007669"/>
    <property type="project" value="UniProtKB-KW"/>
</dbReference>
<dbReference type="Pfam" id="PF00535">
    <property type="entry name" value="Glycos_transf_2"/>
    <property type="match status" value="1"/>
</dbReference>
<dbReference type="EMBL" id="PNFZ01000002">
    <property type="protein sequence ID" value="PMB98540.1"/>
    <property type="molecule type" value="Genomic_DNA"/>
</dbReference>
<feature type="domain" description="Glycosyltransferase 2-like" evidence="5">
    <location>
        <begin position="7"/>
        <end position="170"/>
    </location>
</feature>
<evidence type="ECO:0000256" key="4">
    <source>
        <dbReference type="ARBA" id="ARBA00022679"/>
    </source>
</evidence>